<evidence type="ECO:0000313" key="1">
    <source>
        <dbReference type="EMBL" id="CAE8696451.1"/>
    </source>
</evidence>
<dbReference type="AlphaFoldDB" id="A0A813K7W7"/>
<accession>A0A813K7W7</accession>
<proteinExistence type="predicted"/>
<dbReference type="Proteomes" id="UP000626109">
    <property type="component" value="Unassembled WGS sequence"/>
</dbReference>
<name>A0A813K7W7_POLGL</name>
<evidence type="ECO:0000313" key="2">
    <source>
        <dbReference type="Proteomes" id="UP000626109"/>
    </source>
</evidence>
<comment type="caution">
    <text evidence="1">The sequence shown here is derived from an EMBL/GenBank/DDBJ whole genome shotgun (WGS) entry which is preliminary data.</text>
</comment>
<gene>
    <name evidence="1" type="ORF">PGLA2088_LOCUS29837</name>
</gene>
<organism evidence="1 2">
    <name type="scientific">Polarella glacialis</name>
    <name type="common">Dinoflagellate</name>
    <dbReference type="NCBI Taxonomy" id="89957"/>
    <lineage>
        <taxon>Eukaryota</taxon>
        <taxon>Sar</taxon>
        <taxon>Alveolata</taxon>
        <taxon>Dinophyceae</taxon>
        <taxon>Suessiales</taxon>
        <taxon>Suessiaceae</taxon>
        <taxon>Polarella</taxon>
    </lineage>
</organism>
<protein>
    <submittedName>
        <fullName evidence="1">Uncharacterized protein</fullName>
    </submittedName>
</protein>
<dbReference type="EMBL" id="CAJNNW010028510">
    <property type="protein sequence ID" value="CAE8696451.1"/>
    <property type="molecule type" value="Genomic_DNA"/>
</dbReference>
<reference evidence="1" key="1">
    <citation type="submission" date="2021-02" db="EMBL/GenBank/DDBJ databases">
        <authorList>
            <person name="Dougan E. K."/>
            <person name="Rhodes N."/>
            <person name="Thang M."/>
            <person name="Chan C."/>
        </authorList>
    </citation>
    <scope>NUCLEOTIDE SEQUENCE</scope>
</reference>
<feature type="non-terminal residue" evidence="1">
    <location>
        <position position="1"/>
    </location>
</feature>
<sequence length="54" mass="6376">MIRLRFPGVLLRRACRIAQGRHTSTSLVQKRRRLRRALKILRRTARKTRPSPVA</sequence>